<comment type="caution">
    <text evidence="1">The sequence shown here is derived from an EMBL/GenBank/DDBJ whole genome shotgun (WGS) entry which is preliminary data.</text>
</comment>
<accession>A0A0P9D024</accession>
<dbReference type="PATRIC" id="fig|471514.4.peg.4843"/>
<dbReference type="EMBL" id="LJCO01000069">
    <property type="protein sequence ID" value="KPV42800.1"/>
    <property type="molecule type" value="Genomic_DNA"/>
</dbReference>
<organism evidence="1 2">
    <name type="scientific">Alicyclobacillus ferrooxydans</name>
    <dbReference type="NCBI Taxonomy" id="471514"/>
    <lineage>
        <taxon>Bacteria</taxon>
        <taxon>Bacillati</taxon>
        <taxon>Bacillota</taxon>
        <taxon>Bacilli</taxon>
        <taxon>Bacillales</taxon>
        <taxon>Alicyclobacillaceae</taxon>
        <taxon>Alicyclobacillus</taxon>
    </lineage>
</organism>
<dbReference type="STRING" id="471514.AN477_15790"/>
<keyword evidence="2" id="KW-1185">Reference proteome</keyword>
<sequence length="62" mass="6275">MALGRLRQGLLVLQVPPPDSAANGAALNGAAANEAALNEAALNGAALKCVKGYQKPRELPPL</sequence>
<proteinExistence type="predicted"/>
<protein>
    <submittedName>
        <fullName evidence="1">Uncharacterized protein</fullName>
    </submittedName>
</protein>
<evidence type="ECO:0000313" key="1">
    <source>
        <dbReference type="EMBL" id="KPV42800.1"/>
    </source>
</evidence>
<name>A0A0P9D024_9BACL</name>
<dbReference type="Proteomes" id="UP000050482">
    <property type="component" value="Unassembled WGS sequence"/>
</dbReference>
<evidence type="ECO:0000313" key="2">
    <source>
        <dbReference type="Proteomes" id="UP000050482"/>
    </source>
</evidence>
<dbReference type="AlphaFoldDB" id="A0A0P9D024"/>
<gene>
    <name evidence="1" type="ORF">AN477_15790</name>
</gene>
<reference evidence="1 2" key="1">
    <citation type="submission" date="2015-09" db="EMBL/GenBank/DDBJ databases">
        <title>Draft genome sequence of Alicyclobacillus ferrooxydans DSM 22381.</title>
        <authorList>
            <person name="Hemp J."/>
        </authorList>
    </citation>
    <scope>NUCLEOTIDE SEQUENCE [LARGE SCALE GENOMIC DNA]</scope>
    <source>
        <strain evidence="1 2">TC-34</strain>
    </source>
</reference>